<keyword evidence="2" id="KW-1185">Reference proteome</keyword>
<dbReference type="STRING" id="49451.A0A314LF58"/>
<protein>
    <submittedName>
        <fullName evidence="1">Uncharacterized protein</fullName>
    </submittedName>
</protein>
<dbReference type="EMBL" id="MJEQ01000029">
    <property type="protein sequence ID" value="OIT40391.1"/>
    <property type="molecule type" value="Genomic_DNA"/>
</dbReference>
<gene>
    <name evidence="1" type="ORF">A4A49_32488</name>
</gene>
<dbReference type="PANTHER" id="PTHR33181">
    <property type="entry name" value="OS01G0778500 PROTEIN"/>
    <property type="match status" value="1"/>
</dbReference>
<evidence type="ECO:0000313" key="1">
    <source>
        <dbReference type="EMBL" id="OIT40391.1"/>
    </source>
</evidence>
<organism evidence="1 2">
    <name type="scientific">Nicotiana attenuata</name>
    <name type="common">Coyote tobacco</name>
    <dbReference type="NCBI Taxonomy" id="49451"/>
    <lineage>
        <taxon>Eukaryota</taxon>
        <taxon>Viridiplantae</taxon>
        <taxon>Streptophyta</taxon>
        <taxon>Embryophyta</taxon>
        <taxon>Tracheophyta</taxon>
        <taxon>Spermatophyta</taxon>
        <taxon>Magnoliopsida</taxon>
        <taxon>eudicotyledons</taxon>
        <taxon>Gunneridae</taxon>
        <taxon>Pentapetalae</taxon>
        <taxon>asterids</taxon>
        <taxon>lamiids</taxon>
        <taxon>Solanales</taxon>
        <taxon>Solanaceae</taxon>
        <taxon>Nicotianoideae</taxon>
        <taxon>Nicotianeae</taxon>
        <taxon>Nicotiana</taxon>
    </lineage>
</organism>
<proteinExistence type="predicted"/>
<comment type="caution">
    <text evidence="1">The sequence shown here is derived from an EMBL/GenBank/DDBJ whole genome shotgun (WGS) entry which is preliminary data.</text>
</comment>
<name>A0A314LF58_NICAT</name>
<dbReference type="PANTHER" id="PTHR33181:SF40">
    <property type="match status" value="1"/>
</dbReference>
<sequence length="94" mass="10891">MEDLWRKMVFPVRRAWFVFSPRVKAPKNGAGLLKLHGDIQSCGYADVQVMWEMLGGTESELTSRHIKQKHHLSFRNFVWPNHSAKSSFSTDHAH</sequence>
<reference evidence="1" key="1">
    <citation type="submission" date="2016-11" db="EMBL/GenBank/DDBJ databases">
        <title>The genome of Nicotiana attenuata.</title>
        <authorList>
            <person name="Xu S."/>
            <person name="Brockmoeller T."/>
            <person name="Gaquerel E."/>
            <person name="Navarro A."/>
            <person name="Kuhl H."/>
            <person name="Gase K."/>
            <person name="Ling Z."/>
            <person name="Zhou W."/>
            <person name="Kreitzer C."/>
            <person name="Stanke M."/>
            <person name="Tang H."/>
            <person name="Lyons E."/>
            <person name="Pandey P."/>
            <person name="Pandey S.P."/>
            <person name="Timmermann B."/>
            <person name="Baldwin I.T."/>
        </authorList>
    </citation>
    <scope>NUCLEOTIDE SEQUENCE [LARGE SCALE GENOMIC DNA]</scope>
    <source>
        <strain evidence="1">UT</strain>
    </source>
</reference>
<dbReference type="Proteomes" id="UP000187609">
    <property type="component" value="Unassembled WGS sequence"/>
</dbReference>
<accession>A0A314LF58</accession>
<dbReference type="Gramene" id="OIT40391">
    <property type="protein sequence ID" value="OIT40391"/>
    <property type="gene ID" value="A4A49_32488"/>
</dbReference>
<evidence type="ECO:0000313" key="2">
    <source>
        <dbReference type="Proteomes" id="UP000187609"/>
    </source>
</evidence>
<dbReference type="AlphaFoldDB" id="A0A314LF58"/>